<gene>
    <name evidence="2" type="ORF">SAMN04487948_11279</name>
</gene>
<evidence type="ECO:0000256" key="1">
    <source>
        <dbReference type="SAM" id="MobiDB-lite"/>
    </source>
</evidence>
<keyword evidence="3" id="KW-1185">Reference proteome</keyword>
<accession>A0A1H8UTZ0</accession>
<name>A0A1H8UTZ0_9EURY</name>
<feature type="region of interest" description="Disordered" evidence="1">
    <location>
        <begin position="115"/>
        <end position="143"/>
    </location>
</feature>
<protein>
    <submittedName>
        <fullName evidence="2">Uncharacterized protein</fullName>
    </submittedName>
</protein>
<sequence>MTDTSDDRRLERIEQGLEVLFASEVAREVFAAVDFEALLADEPAVDAVDVDRLAGAIGRPLGRAIAQYVVDSDGTVGVAKRALGSEIGSRIAAETFRAATENVDVEAVVETLVELDEESPGPELQGAIDDYVEHSSNEQPTES</sequence>
<proteinExistence type="predicted"/>
<dbReference type="Proteomes" id="UP000199126">
    <property type="component" value="Unassembled WGS sequence"/>
</dbReference>
<dbReference type="OrthoDB" id="350561at2157"/>
<evidence type="ECO:0000313" key="2">
    <source>
        <dbReference type="EMBL" id="SEP06038.1"/>
    </source>
</evidence>
<reference evidence="3" key="1">
    <citation type="submission" date="2016-10" db="EMBL/GenBank/DDBJ databases">
        <authorList>
            <person name="Varghese N."/>
            <person name="Submissions S."/>
        </authorList>
    </citation>
    <scope>NUCLEOTIDE SEQUENCE [LARGE SCALE GENOMIC DNA]</scope>
    <source>
        <strain evidence="3">CGMCC 1.10121</strain>
    </source>
</reference>
<evidence type="ECO:0000313" key="3">
    <source>
        <dbReference type="Proteomes" id="UP000199126"/>
    </source>
</evidence>
<dbReference type="AlphaFoldDB" id="A0A1H8UTZ0"/>
<dbReference type="EMBL" id="FODV01000012">
    <property type="protein sequence ID" value="SEP06038.1"/>
    <property type="molecule type" value="Genomic_DNA"/>
</dbReference>
<dbReference type="RefSeq" id="WP_089826473.1">
    <property type="nucleotide sequence ID" value="NZ_FODV01000012.1"/>
</dbReference>
<organism evidence="2 3">
    <name type="scientific">Halogranum amylolyticum</name>
    <dbReference type="NCBI Taxonomy" id="660520"/>
    <lineage>
        <taxon>Archaea</taxon>
        <taxon>Methanobacteriati</taxon>
        <taxon>Methanobacteriota</taxon>
        <taxon>Stenosarchaea group</taxon>
        <taxon>Halobacteria</taxon>
        <taxon>Halobacteriales</taxon>
        <taxon>Haloferacaceae</taxon>
    </lineage>
</organism>